<dbReference type="SUPFAM" id="SSF51735">
    <property type="entry name" value="NAD(P)-binding Rossmann-fold domains"/>
    <property type="match status" value="1"/>
</dbReference>
<name>A0A6G7CPL7_9VIBR</name>
<evidence type="ECO:0000313" key="4">
    <source>
        <dbReference type="Proteomes" id="UP000503003"/>
    </source>
</evidence>
<dbReference type="InterPro" id="IPR000683">
    <property type="entry name" value="Gfo/Idh/MocA-like_OxRdtase_N"/>
</dbReference>
<evidence type="ECO:0000313" key="3">
    <source>
        <dbReference type="EMBL" id="QIH44024.1"/>
    </source>
</evidence>
<dbReference type="InterPro" id="IPR055170">
    <property type="entry name" value="GFO_IDH_MocA-like_dom"/>
</dbReference>
<organism evidence="3 4">
    <name type="scientific">Vibrio ziniensis</name>
    <dbReference type="NCBI Taxonomy" id="2711221"/>
    <lineage>
        <taxon>Bacteria</taxon>
        <taxon>Pseudomonadati</taxon>
        <taxon>Pseudomonadota</taxon>
        <taxon>Gammaproteobacteria</taxon>
        <taxon>Vibrionales</taxon>
        <taxon>Vibrionaceae</taxon>
        <taxon>Vibrio</taxon>
    </lineage>
</organism>
<dbReference type="KEGG" id="vzi:G5S32_18810"/>
<dbReference type="Pfam" id="PF22725">
    <property type="entry name" value="GFO_IDH_MocA_C3"/>
    <property type="match status" value="1"/>
</dbReference>
<feature type="domain" description="GFO/IDH/MocA-like oxidoreductase" evidence="2">
    <location>
        <begin position="131"/>
        <end position="247"/>
    </location>
</feature>
<dbReference type="GO" id="GO:0000166">
    <property type="term" value="F:nucleotide binding"/>
    <property type="evidence" value="ECO:0007669"/>
    <property type="project" value="InterPro"/>
</dbReference>
<dbReference type="AlphaFoldDB" id="A0A6G7CPL7"/>
<dbReference type="Gene3D" id="3.40.50.720">
    <property type="entry name" value="NAD(P)-binding Rossmann-like Domain"/>
    <property type="match status" value="1"/>
</dbReference>
<feature type="domain" description="Gfo/Idh/MocA-like oxidoreductase N-terminal" evidence="1">
    <location>
        <begin position="2"/>
        <end position="118"/>
    </location>
</feature>
<dbReference type="EMBL" id="CP049332">
    <property type="protein sequence ID" value="QIH44024.1"/>
    <property type="molecule type" value="Genomic_DNA"/>
</dbReference>
<dbReference type="PANTHER" id="PTHR43054:SF1">
    <property type="entry name" value="SCYLLO-INOSITOL 2-DEHYDROGENASE (NADP(+)) IOLU"/>
    <property type="match status" value="1"/>
</dbReference>
<dbReference type="Gene3D" id="3.30.360.10">
    <property type="entry name" value="Dihydrodipicolinate Reductase, domain 2"/>
    <property type="match status" value="1"/>
</dbReference>
<accession>A0A6G7CPL7</accession>
<dbReference type="SUPFAM" id="SSF55347">
    <property type="entry name" value="Glyceraldehyde-3-phosphate dehydrogenase-like, C-terminal domain"/>
    <property type="match status" value="1"/>
</dbReference>
<dbReference type="PANTHER" id="PTHR43054">
    <property type="match status" value="1"/>
</dbReference>
<dbReference type="InterPro" id="IPR036291">
    <property type="entry name" value="NAD(P)-bd_dom_sf"/>
</dbReference>
<evidence type="ECO:0000259" key="2">
    <source>
        <dbReference type="Pfam" id="PF22725"/>
    </source>
</evidence>
<proteinExistence type="predicted"/>
<gene>
    <name evidence="3" type="ORF">G5S32_18810</name>
</gene>
<sequence>MQVGIVGAGNIVRMCLDAINQIEDIHPVAICVREGSREKGQSLCDEFNVAKLYTDYNDMLADEEIEFIYIGIPNNLHFDYARLALEAGKHVICEKPFTTTAQQLVELSELAHARQLFLFEAITNIHSPNVQKMKQAMADLGAIKLVQGNYSQLSSRYAKYLEGEVHPAFDPSASGGALYDINIYNIHLCCYLFGAPSDIRYAYNAGHNGIDTSGVMTLQYPDFVSICTGAKDSQSPGHFTVQGVNGYVSIVGTPNVVPSVEVNIAGKREIFNAHDVDNHMVYEFKDFNRLFMQNNLSECYQLLQHSITVMKVLEAGRQQMQVFK</sequence>
<dbReference type="RefSeq" id="WP_165313687.1">
    <property type="nucleotide sequence ID" value="NZ_CP049332.1"/>
</dbReference>
<dbReference type="Proteomes" id="UP000503003">
    <property type="component" value="Chromosome 2"/>
</dbReference>
<evidence type="ECO:0000259" key="1">
    <source>
        <dbReference type="Pfam" id="PF01408"/>
    </source>
</evidence>
<protein>
    <submittedName>
        <fullName evidence="3">Gfo/Idh/MocA family oxidoreductase</fullName>
    </submittedName>
</protein>
<keyword evidence="4" id="KW-1185">Reference proteome</keyword>
<reference evidence="3 4" key="1">
    <citation type="submission" date="2020-02" db="EMBL/GenBank/DDBJ databases">
        <title>A complete genome of a marine bacterium Vibrio sp. ZWAL4003 isolated from the mangrove sediment with the ability to degrade polysaccharides.</title>
        <authorList>
            <person name="Wu J."/>
            <person name="Qu W."/>
            <person name="Zeng R."/>
        </authorList>
    </citation>
    <scope>NUCLEOTIDE SEQUENCE [LARGE SCALE GENOMIC DNA]</scope>
    <source>
        <strain evidence="3 4">ZWAL4003</strain>
    </source>
</reference>
<dbReference type="Pfam" id="PF01408">
    <property type="entry name" value="GFO_IDH_MocA"/>
    <property type="match status" value="1"/>
</dbReference>